<evidence type="ECO:0000313" key="6">
    <source>
        <dbReference type="EMBL" id="TFY72606.1"/>
    </source>
</evidence>
<feature type="domain" description="Metallo-beta-lactamase" evidence="5">
    <location>
        <begin position="567"/>
        <end position="814"/>
    </location>
</feature>
<dbReference type="SUPFAM" id="SSF103473">
    <property type="entry name" value="MFS general substrate transporter"/>
    <property type="match status" value="1"/>
</dbReference>
<dbReference type="CDD" id="cd17352">
    <property type="entry name" value="MFS_MCT_SLC16"/>
    <property type="match status" value="1"/>
</dbReference>
<feature type="transmembrane region" description="Helical" evidence="4">
    <location>
        <begin position="94"/>
        <end position="116"/>
    </location>
</feature>
<sequence>MSTPSSRTSTTTPDEKAQLKADVENNASVKGSVHEVSEAPVDPYAPPDGGVKAWLTVLGATLVGFSTFGVVNAFGEFSSFYKTTYLSNYSATLVTMIGAVQVFVLYFCGAFAGSLFDAFGPKYMIPISGVITSFSFFMLSITKPQQIYQQYLTQAVLFNLGATFGFFPALAVCTHWFKRKAAYALGCVLAGASLGGIIFPIMLSKLIPRIGFGWATRAIAFIILGCYIIATFTIKSRRPPKPLPPLLRILDFSAFRDRRYVLFAIGAWLNIIAVFNPFFYITIYGTVLHGESNVTPYLLPIMNATSMVGRTLPAILADKVGRFNVISVSVALCAIFNLALWYTTTSESGVIAFAAVYGFVSGPFFTLMPACVTQISPLDRIGGRIGMLFATLSFGALAGTPIGGVFIRTESREHFQHLILYTGILCLAGLVSALQPSGPAINTSAELYRRLTDVFYVIWEEYAVKAAEASAIRDSAWLSAGASSALLPILPSTSDTDRRHGRPLQALLPQLRTPQSIPEIQNMSSALPPPTPNQPFWNVSAVEAGELSLPVGIFIPSPAAKAKLAAPSLSFLLRHSASNASLVFDLGMRKDYEHYPPAVVNRIETLFQPVAIGQDVRESLEKGGLPADAVTHVCLSHVHWDHIGDAAPFRRARFLVGKAAQPILAQGFPHDPHSLFASGFLPEERMTYLDPQDNAGPEAQGQGQGQWAPVGPFPRALDFFGDGSLYVVDAPGHMPGHLNVLARTSADGGWVYLAGDSAHDWRLVTGEADIPQVRDAATGRVMAAHADIPAAEAHIARIRALYQGNPRVRVLLAHNGGVV</sequence>
<feature type="transmembrane region" description="Helical" evidence="4">
    <location>
        <begin position="260"/>
        <end position="285"/>
    </location>
</feature>
<dbReference type="CDD" id="cd07730">
    <property type="entry name" value="metallo-hydrolase-like_MBL-fold"/>
    <property type="match status" value="1"/>
</dbReference>
<dbReference type="InterPro" id="IPR011701">
    <property type="entry name" value="MFS"/>
</dbReference>
<dbReference type="PANTHER" id="PTHR11360">
    <property type="entry name" value="MONOCARBOXYLATE TRANSPORTER"/>
    <property type="match status" value="1"/>
</dbReference>
<feature type="compositionally biased region" description="Low complexity" evidence="3">
    <location>
        <begin position="1"/>
        <end position="12"/>
    </location>
</feature>
<evidence type="ECO:0000256" key="2">
    <source>
        <dbReference type="ARBA" id="ARBA00006727"/>
    </source>
</evidence>
<keyword evidence="7" id="KW-1185">Reference proteome</keyword>
<dbReference type="InterPro" id="IPR001279">
    <property type="entry name" value="Metallo-B-lactamas"/>
</dbReference>
<evidence type="ECO:0000313" key="7">
    <source>
        <dbReference type="Proteomes" id="UP000298327"/>
    </source>
</evidence>
<dbReference type="Proteomes" id="UP000298327">
    <property type="component" value="Unassembled WGS sequence"/>
</dbReference>
<dbReference type="InterPro" id="IPR050327">
    <property type="entry name" value="Proton-linked_MCT"/>
</dbReference>
<comment type="similarity">
    <text evidence="2">Belongs to the major facilitator superfamily. Monocarboxylate porter (TC 2.A.1.13) family.</text>
</comment>
<evidence type="ECO:0000256" key="4">
    <source>
        <dbReference type="SAM" id="Phobius"/>
    </source>
</evidence>
<dbReference type="PANTHER" id="PTHR11360:SF177">
    <property type="entry name" value="RIBOFLAVIN TRANSPORTER MCH5"/>
    <property type="match status" value="1"/>
</dbReference>
<comment type="caution">
    <text evidence="6">The sequence shown here is derived from an EMBL/GenBank/DDBJ whole genome shotgun (WGS) entry which is preliminary data.</text>
</comment>
<keyword evidence="4" id="KW-0472">Membrane</keyword>
<feature type="compositionally biased region" description="Basic and acidic residues" evidence="3">
    <location>
        <begin position="13"/>
        <end position="23"/>
    </location>
</feature>
<keyword evidence="4" id="KW-1133">Transmembrane helix</keyword>
<name>A0A4Y9ZCP8_9AGAM</name>
<comment type="subcellular location">
    <subcellularLocation>
        <location evidence="1">Membrane</location>
        <topology evidence="1">Multi-pass membrane protein</topology>
    </subcellularLocation>
</comment>
<keyword evidence="4" id="KW-0812">Transmembrane</keyword>
<accession>A0A4Y9ZCP8</accession>
<feature type="region of interest" description="Disordered" evidence="3">
    <location>
        <begin position="1"/>
        <end position="41"/>
    </location>
</feature>
<dbReference type="EMBL" id="SEOQ01000010">
    <property type="protein sequence ID" value="TFY72606.1"/>
    <property type="molecule type" value="Genomic_DNA"/>
</dbReference>
<organism evidence="6 7">
    <name type="scientific">Dentipellis fragilis</name>
    <dbReference type="NCBI Taxonomy" id="205917"/>
    <lineage>
        <taxon>Eukaryota</taxon>
        <taxon>Fungi</taxon>
        <taxon>Dikarya</taxon>
        <taxon>Basidiomycota</taxon>
        <taxon>Agaricomycotina</taxon>
        <taxon>Agaricomycetes</taxon>
        <taxon>Russulales</taxon>
        <taxon>Hericiaceae</taxon>
        <taxon>Dentipellis</taxon>
    </lineage>
</organism>
<dbReference type="Gene3D" id="3.60.15.10">
    <property type="entry name" value="Ribonuclease Z/Hydroxyacylglutathione hydrolase-like"/>
    <property type="match status" value="1"/>
</dbReference>
<feature type="transmembrane region" description="Helical" evidence="4">
    <location>
        <begin position="154"/>
        <end position="174"/>
    </location>
</feature>
<feature type="transmembrane region" description="Helical" evidence="4">
    <location>
        <begin position="123"/>
        <end position="142"/>
    </location>
</feature>
<dbReference type="AlphaFoldDB" id="A0A4Y9ZCP8"/>
<protein>
    <recommendedName>
        <fullName evidence="5">Metallo-beta-lactamase domain-containing protein</fullName>
    </recommendedName>
</protein>
<feature type="transmembrane region" description="Helical" evidence="4">
    <location>
        <begin position="350"/>
        <end position="373"/>
    </location>
</feature>
<evidence type="ECO:0000259" key="5">
    <source>
        <dbReference type="SMART" id="SM00849"/>
    </source>
</evidence>
<dbReference type="GO" id="GO:0022857">
    <property type="term" value="F:transmembrane transporter activity"/>
    <property type="evidence" value="ECO:0007669"/>
    <property type="project" value="InterPro"/>
</dbReference>
<feature type="transmembrane region" description="Helical" evidence="4">
    <location>
        <begin position="181"/>
        <end position="202"/>
    </location>
</feature>
<evidence type="ECO:0000256" key="3">
    <source>
        <dbReference type="SAM" id="MobiDB-lite"/>
    </source>
</evidence>
<feature type="transmembrane region" description="Helical" evidence="4">
    <location>
        <begin position="53"/>
        <end position="74"/>
    </location>
</feature>
<gene>
    <name evidence="6" type="ORF">EVG20_g406</name>
</gene>
<dbReference type="Pfam" id="PF00753">
    <property type="entry name" value="Lactamase_B"/>
    <property type="match status" value="1"/>
</dbReference>
<feature type="transmembrane region" description="Helical" evidence="4">
    <location>
        <begin position="385"/>
        <end position="407"/>
    </location>
</feature>
<dbReference type="OrthoDB" id="6509908at2759"/>
<feature type="transmembrane region" description="Helical" evidence="4">
    <location>
        <begin position="214"/>
        <end position="234"/>
    </location>
</feature>
<dbReference type="Gene3D" id="1.20.1250.20">
    <property type="entry name" value="MFS general substrate transporter like domains"/>
    <property type="match status" value="2"/>
</dbReference>
<dbReference type="SMART" id="SM00849">
    <property type="entry name" value="Lactamase_B"/>
    <property type="match status" value="1"/>
</dbReference>
<dbReference type="Pfam" id="PF07690">
    <property type="entry name" value="MFS_1"/>
    <property type="match status" value="1"/>
</dbReference>
<proteinExistence type="inferred from homology"/>
<dbReference type="InterPro" id="IPR036259">
    <property type="entry name" value="MFS_trans_sf"/>
</dbReference>
<dbReference type="GO" id="GO:0016020">
    <property type="term" value="C:membrane"/>
    <property type="evidence" value="ECO:0007669"/>
    <property type="project" value="UniProtKB-SubCell"/>
</dbReference>
<feature type="transmembrane region" description="Helical" evidence="4">
    <location>
        <begin position="323"/>
        <end position="344"/>
    </location>
</feature>
<reference evidence="6 7" key="1">
    <citation type="submission" date="2019-02" db="EMBL/GenBank/DDBJ databases">
        <title>Genome sequencing of the rare red list fungi Dentipellis fragilis.</title>
        <authorList>
            <person name="Buettner E."/>
            <person name="Kellner H."/>
        </authorList>
    </citation>
    <scope>NUCLEOTIDE SEQUENCE [LARGE SCALE GENOMIC DNA]</scope>
    <source>
        <strain evidence="6 7">DSM 105465</strain>
    </source>
</reference>
<dbReference type="InterPro" id="IPR036866">
    <property type="entry name" value="RibonucZ/Hydroxyglut_hydro"/>
</dbReference>
<evidence type="ECO:0000256" key="1">
    <source>
        <dbReference type="ARBA" id="ARBA00004141"/>
    </source>
</evidence>
<dbReference type="SUPFAM" id="SSF56281">
    <property type="entry name" value="Metallo-hydrolase/oxidoreductase"/>
    <property type="match status" value="1"/>
</dbReference>